<name>A0ACC3ZIT8_COLTU</name>
<gene>
    <name evidence="1" type="ORF">CTRU02_201916</name>
</gene>
<dbReference type="EMBL" id="VUJX02000001">
    <property type="protein sequence ID" value="KAL0944029.1"/>
    <property type="molecule type" value="Genomic_DNA"/>
</dbReference>
<protein>
    <submittedName>
        <fullName evidence="1">Uncharacterized protein</fullName>
    </submittedName>
</protein>
<evidence type="ECO:0000313" key="1">
    <source>
        <dbReference type="EMBL" id="KAL0944029.1"/>
    </source>
</evidence>
<accession>A0ACC3ZIT8</accession>
<evidence type="ECO:0000313" key="2">
    <source>
        <dbReference type="Proteomes" id="UP000805649"/>
    </source>
</evidence>
<keyword evidence="2" id="KW-1185">Reference proteome</keyword>
<proteinExistence type="predicted"/>
<dbReference type="Proteomes" id="UP000805649">
    <property type="component" value="Unassembled WGS sequence"/>
</dbReference>
<sequence>MDRLIQLGALACLYLGAESKALRWQDDTPSWSPPRETIAAMDMMELGISPVPTAAPDPANVELKLAKRVRGDDTCGYISGESTASIYCEVGTCVINSFYSVVGCCASATMSDCRIATGCLPSSSSRFYTTSDSLMLFCNAASATECATYVYSDPVFTRYTLYNCNSVEKRVVVYANPTTPAGGNSQTRSPITDPTNTPSPTTISPGPATTSATPPPTGGGSSTPTGAIVGGVVGGLAAIGLIIFGVVFLLRKKKKNNGPGDNNNGQVPPVAYNPQQPQPGQQPPQMYQAPPPQQPSPGGYAPPAPGVYPTGFAPVDNRQSMLKQPYDVTTGNYEQNNGISPPASPPPVSPSPTYQSGVPAYVQSQGNGPSPTQAGYPPPQQQQQQGGYYNAPPVQTQQQPHQQQTTTHAHHPHHSYASELPATRGDGELRELA</sequence>
<reference evidence="1 2" key="1">
    <citation type="journal article" date="2020" name="Phytopathology">
        <title>Genome Sequence Resources of Colletotrichum truncatum, C. plurivorum, C. musicola, and C. sojae: Four Species Pathogenic to Soybean (Glycine max).</title>
        <authorList>
            <person name="Rogerio F."/>
            <person name="Boufleur T.R."/>
            <person name="Ciampi-Guillardi M."/>
            <person name="Sukno S.A."/>
            <person name="Thon M.R."/>
            <person name="Massola Junior N.S."/>
            <person name="Baroncelli R."/>
        </authorList>
    </citation>
    <scope>NUCLEOTIDE SEQUENCE [LARGE SCALE GENOMIC DNA]</scope>
    <source>
        <strain evidence="1 2">CMES1059</strain>
    </source>
</reference>
<comment type="caution">
    <text evidence="1">The sequence shown here is derived from an EMBL/GenBank/DDBJ whole genome shotgun (WGS) entry which is preliminary data.</text>
</comment>
<organism evidence="1 2">
    <name type="scientific">Colletotrichum truncatum</name>
    <name type="common">Anthracnose fungus</name>
    <name type="synonym">Colletotrichum capsici</name>
    <dbReference type="NCBI Taxonomy" id="5467"/>
    <lineage>
        <taxon>Eukaryota</taxon>
        <taxon>Fungi</taxon>
        <taxon>Dikarya</taxon>
        <taxon>Ascomycota</taxon>
        <taxon>Pezizomycotina</taxon>
        <taxon>Sordariomycetes</taxon>
        <taxon>Hypocreomycetidae</taxon>
        <taxon>Glomerellales</taxon>
        <taxon>Glomerellaceae</taxon>
        <taxon>Colletotrichum</taxon>
        <taxon>Colletotrichum truncatum species complex</taxon>
    </lineage>
</organism>